<feature type="domain" description="CSD" evidence="4">
    <location>
        <begin position="24"/>
        <end position="89"/>
    </location>
</feature>
<dbReference type="EMBL" id="JAPZBU010000011">
    <property type="protein sequence ID" value="KAJ5379604.1"/>
    <property type="molecule type" value="Genomic_DNA"/>
</dbReference>
<dbReference type="PANTHER" id="PTHR46565">
    <property type="entry name" value="COLD SHOCK DOMAIN PROTEIN 2"/>
    <property type="match status" value="1"/>
</dbReference>
<reference evidence="5" key="2">
    <citation type="journal article" date="2023" name="IMA Fungus">
        <title>Comparative genomic study of the Penicillium genus elucidates a diverse pangenome and 15 lateral gene transfer events.</title>
        <authorList>
            <person name="Petersen C."/>
            <person name="Sorensen T."/>
            <person name="Nielsen M.R."/>
            <person name="Sondergaard T.E."/>
            <person name="Sorensen J.L."/>
            <person name="Fitzpatrick D.A."/>
            <person name="Frisvad J.C."/>
            <person name="Nielsen K.L."/>
        </authorList>
    </citation>
    <scope>NUCLEOTIDE SEQUENCE</scope>
    <source>
        <strain evidence="5">IBT 29677</strain>
    </source>
</reference>
<dbReference type="PROSITE" id="PS00352">
    <property type="entry name" value="CSD_1"/>
    <property type="match status" value="1"/>
</dbReference>
<dbReference type="GO" id="GO:0005737">
    <property type="term" value="C:cytoplasm"/>
    <property type="evidence" value="ECO:0007669"/>
    <property type="project" value="UniProtKB-SubCell"/>
</dbReference>
<protein>
    <submittedName>
        <fullName evidence="5">Cold shock-like protein CspE</fullName>
    </submittedName>
</protein>
<evidence type="ECO:0000256" key="3">
    <source>
        <dbReference type="SAM" id="SignalP"/>
    </source>
</evidence>
<proteinExistence type="predicted"/>
<dbReference type="AlphaFoldDB" id="A0A9W9SKX2"/>
<dbReference type="RefSeq" id="XP_056483390.1">
    <property type="nucleotide sequence ID" value="XM_056637360.1"/>
</dbReference>
<accession>A0A9W9SKX2</accession>
<dbReference type="Gene3D" id="2.40.50.140">
    <property type="entry name" value="Nucleic acid-binding proteins"/>
    <property type="match status" value="1"/>
</dbReference>
<keyword evidence="6" id="KW-1185">Reference proteome</keyword>
<evidence type="ECO:0000259" key="4">
    <source>
        <dbReference type="PROSITE" id="PS51857"/>
    </source>
</evidence>
<evidence type="ECO:0000256" key="1">
    <source>
        <dbReference type="ARBA" id="ARBA00004496"/>
    </source>
</evidence>
<dbReference type="InterPro" id="IPR019844">
    <property type="entry name" value="CSD_CS"/>
</dbReference>
<sequence length="94" mass="10177">MKLLSTLGCIAICLRSTLALATEETCGTVKWYNSEKGFGFITPDNDGNDVFVHYSGVKEDGFKVLGEGQHVCYQLQNGLKGPSATDVHPAPKEE</sequence>
<dbReference type="InterPro" id="IPR011129">
    <property type="entry name" value="CSD"/>
</dbReference>
<dbReference type="InterPro" id="IPR012340">
    <property type="entry name" value="NA-bd_OB-fold"/>
</dbReference>
<keyword evidence="3" id="KW-0732">Signal</keyword>
<dbReference type="Proteomes" id="UP001147747">
    <property type="component" value="Unassembled WGS sequence"/>
</dbReference>
<keyword evidence="2" id="KW-0963">Cytoplasm</keyword>
<dbReference type="FunFam" id="2.40.50.140:FF:000006">
    <property type="entry name" value="Cold shock protein CspC"/>
    <property type="match status" value="1"/>
</dbReference>
<organism evidence="5 6">
    <name type="scientific">Penicillium cosmopolitanum</name>
    <dbReference type="NCBI Taxonomy" id="1131564"/>
    <lineage>
        <taxon>Eukaryota</taxon>
        <taxon>Fungi</taxon>
        <taxon>Dikarya</taxon>
        <taxon>Ascomycota</taxon>
        <taxon>Pezizomycotina</taxon>
        <taxon>Eurotiomycetes</taxon>
        <taxon>Eurotiomycetidae</taxon>
        <taxon>Eurotiales</taxon>
        <taxon>Aspergillaceae</taxon>
        <taxon>Penicillium</taxon>
    </lineage>
</organism>
<dbReference type="PRINTS" id="PR00050">
    <property type="entry name" value="COLDSHOCK"/>
</dbReference>
<comment type="subcellular location">
    <subcellularLocation>
        <location evidence="1">Cytoplasm</location>
    </subcellularLocation>
</comment>
<dbReference type="Pfam" id="PF00313">
    <property type="entry name" value="CSD"/>
    <property type="match status" value="1"/>
</dbReference>
<dbReference type="PROSITE" id="PS51857">
    <property type="entry name" value="CSD_2"/>
    <property type="match status" value="1"/>
</dbReference>
<comment type="caution">
    <text evidence="5">The sequence shown here is derived from an EMBL/GenBank/DDBJ whole genome shotgun (WGS) entry which is preliminary data.</text>
</comment>
<name>A0A9W9SKX2_9EURO</name>
<evidence type="ECO:0000256" key="2">
    <source>
        <dbReference type="ARBA" id="ARBA00022490"/>
    </source>
</evidence>
<dbReference type="SMART" id="SM00357">
    <property type="entry name" value="CSP"/>
    <property type="match status" value="1"/>
</dbReference>
<feature type="chain" id="PRO_5040845953" evidence="3">
    <location>
        <begin position="20"/>
        <end position="94"/>
    </location>
</feature>
<evidence type="ECO:0000313" key="6">
    <source>
        <dbReference type="Proteomes" id="UP001147747"/>
    </source>
</evidence>
<dbReference type="InterPro" id="IPR002059">
    <property type="entry name" value="CSP_DNA-bd"/>
</dbReference>
<feature type="signal peptide" evidence="3">
    <location>
        <begin position="1"/>
        <end position="19"/>
    </location>
</feature>
<reference evidence="5" key="1">
    <citation type="submission" date="2022-12" db="EMBL/GenBank/DDBJ databases">
        <authorList>
            <person name="Petersen C."/>
        </authorList>
    </citation>
    <scope>NUCLEOTIDE SEQUENCE</scope>
    <source>
        <strain evidence="5">IBT 29677</strain>
    </source>
</reference>
<dbReference type="SUPFAM" id="SSF50249">
    <property type="entry name" value="Nucleic acid-binding proteins"/>
    <property type="match status" value="1"/>
</dbReference>
<evidence type="ECO:0000313" key="5">
    <source>
        <dbReference type="EMBL" id="KAJ5379604.1"/>
    </source>
</evidence>
<gene>
    <name evidence="5" type="ORF">N7509_012723</name>
</gene>
<dbReference type="PANTHER" id="PTHR46565:SF20">
    <property type="entry name" value="COLD SHOCK DOMAIN-CONTAINING PROTEIN 4"/>
    <property type="match status" value="1"/>
</dbReference>
<dbReference type="OrthoDB" id="422005at2759"/>
<dbReference type="GeneID" id="81376340"/>
<dbReference type="GO" id="GO:0003676">
    <property type="term" value="F:nucleic acid binding"/>
    <property type="evidence" value="ECO:0007669"/>
    <property type="project" value="InterPro"/>
</dbReference>
<dbReference type="CDD" id="cd04458">
    <property type="entry name" value="CSP_CDS"/>
    <property type="match status" value="1"/>
</dbReference>